<gene>
    <name evidence="1" type="ORF">MIM_c10630</name>
</gene>
<evidence type="ECO:0000313" key="2">
    <source>
        <dbReference type="Proteomes" id="UP000019095"/>
    </source>
</evidence>
<proteinExistence type="predicted"/>
<evidence type="ECO:0000313" key="1">
    <source>
        <dbReference type="EMBL" id="AHG63161.1"/>
    </source>
</evidence>
<name>W0P8W5_ADVMD</name>
<keyword evidence="2" id="KW-1185">Reference proteome</keyword>
<sequence length="62" mass="7541">MKNLKYRHLYDENGLLKKEPVPTITPMELDQWLRENVTDPEIRKWYRQKLAESVVVPDEEQE</sequence>
<dbReference type="OrthoDB" id="9814088at2"/>
<dbReference type="KEGG" id="amim:MIM_c10630"/>
<evidence type="ECO:0008006" key="3">
    <source>
        <dbReference type="Google" id="ProtNLM"/>
    </source>
</evidence>
<dbReference type="AlphaFoldDB" id="W0P8W5"/>
<dbReference type="HOGENOM" id="CLU_2893789_0_0_4"/>
<dbReference type="PATRIC" id="fig|1247726.3.peg.1167"/>
<dbReference type="Proteomes" id="UP000019095">
    <property type="component" value="Chromosome"/>
</dbReference>
<dbReference type="EMBL" id="CP003915">
    <property type="protein sequence ID" value="AHG63161.1"/>
    <property type="molecule type" value="Genomic_DNA"/>
</dbReference>
<accession>W0P8W5</accession>
<protein>
    <recommendedName>
        <fullName evidence="3">Phage protein</fullName>
    </recommendedName>
</protein>
<dbReference type="RefSeq" id="WP_025371780.1">
    <property type="nucleotide sequence ID" value="NZ_CP003915.1"/>
</dbReference>
<organism evidence="1 2">
    <name type="scientific">Advenella mimigardefordensis (strain DSM 17166 / LMG 22922 / DPN7)</name>
    <dbReference type="NCBI Taxonomy" id="1247726"/>
    <lineage>
        <taxon>Bacteria</taxon>
        <taxon>Pseudomonadati</taxon>
        <taxon>Pseudomonadota</taxon>
        <taxon>Betaproteobacteria</taxon>
        <taxon>Burkholderiales</taxon>
        <taxon>Alcaligenaceae</taxon>
    </lineage>
</organism>
<reference evidence="1 2" key="1">
    <citation type="journal article" date="2014" name="Microbiology">
        <title>Unravelling the complete genome sequence of Advenella mimigardefordensis strain DPN7T and novel insights in the catabolism of the xenobiotic polythioester precursor 3,3'-dithiodipropionate.</title>
        <authorList>
            <person name="Wubbeler J.H."/>
            <person name="Hiessl S."/>
            <person name="Schuldes J."/>
            <person name="Thurmer A."/>
            <person name="Daniel R."/>
            <person name="Steinbuchel A."/>
        </authorList>
    </citation>
    <scope>NUCLEOTIDE SEQUENCE [LARGE SCALE GENOMIC DNA]</scope>
    <source>
        <strain evidence="2">DSM 17166 / LMG 22922 / DPN7</strain>
    </source>
</reference>